<dbReference type="RefSeq" id="XP_015191558.1">
    <property type="nucleotide sequence ID" value="XM_015336072.1"/>
</dbReference>
<proteinExistence type="predicted"/>
<name>A0ABM1JGH0_POLDO</name>
<dbReference type="Proteomes" id="UP000694924">
    <property type="component" value="Unplaced"/>
</dbReference>
<protein>
    <submittedName>
        <fullName evidence="3">Uncharacterized protein LOC107074550</fullName>
    </submittedName>
</protein>
<evidence type="ECO:0000256" key="1">
    <source>
        <dbReference type="SAM" id="MobiDB-lite"/>
    </source>
</evidence>
<accession>A0ABM1JGH0</accession>
<dbReference type="GeneID" id="107074550"/>
<evidence type="ECO:0000313" key="2">
    <source>
        <dbReference type="Proteomes" id="UP000694924"/>
    </source>
</evidence>
<feature type="compositionally biased region" description="Polar residues" evidence="1">
    <location>
        <begin position="129"/>
        <end position="143"/>
    </location>
</feature>
<feature type="compositionally biased region" description="Basic and acidic residues" evidence="1">
    <location>
        <begin position="144"/>
        <end position="153"/>
    </location>
</feature>
<feature type="region of interest" description="Disordered" evidence="1">
    <location>
        <begin position="114"/>
        <end position="159"/>
    </location>
</feature>
<keyword evidence="2" id="KW-1185">Reference proteome</keyword>
<evidence type="ECO:0000313" key="3">
    <source>
        <dbReference type="RefSeq" id="XP_015191558.1"/>
    </source>
</evidence>
<feature type="compositionally biased region" description="Basic and acidic residues" evidence="1">
    <location>
        <begin position="114"/>
        <end position="128"/>
    </location>
</feature>
<sequence>MDALQTLSATTKTGKQRQRIKWSDEMNRTVMRCCYTATKIETIDLGYRTEMHRLFTTRHPELEPHITEQRIIDQKRTILINNRILASELQIIKEAVVLELSEPAIQDTTNIHPTEQDWQHQNPERKINGETQPITNRNIQQHDTTQETRERQIQENTNQNDTIEIQRALQTNIIIWKNTQHINENTTIQDIHMMLYAAAITTTQQNKQKIPEETPNNQQKTINKHRIHTIRKDIGRLTQAMKDKNNNNYIVNQLLDTLKQKLAVYAARLKRCNESNKSKVKNRTFLNSERTFYRKLNTEQEIGSIQPTKKEISAFWT</sequence>
<gene>
    <name evidence="3" type="primary">LOC107074550</name>
</gene>
<organism evidence="2 3">
    <name type="scientific">Polistes dominula</name>
    <name type="common">European paper wasp</name>
    <name type="synonym">Vespa dominula</name>
    <dbReference type="NCBI Taxonomy" id="743375"/>
    <lineage>
        <taxon>Eukaryota</taxon>
        <taxon>Metazoa</taxon>
        <taxon>Ecdysozoa</taxon>
        <taxon>Arthropoda</taxon>
        <taxon>Hexapoda</taxon>
        <taxon>Insecta</taxon>
        <taxon>Pterygota</taxon>
        <taxon>Neoptera</taxon>
        <taxon>Endopterygota</taxon>
        <taxon>Hymenoptera</taxon>
        <taxon>Apocrita</taxon>
        <taxon>Aculeata</taxon>
        <taxon>Vespoidea</taxon>
        <taxon>Vespidae</taxon>
        <taxon>Polistinae</taxon>
        <taxon>Polistini</taxon>
        <taxon>Polistes</taxon>
    </lineage>
</organism>
<reference evidence="3" key="1">
    <citation type="submission" date="2025-08" db="UniProtKB">
        <authorList>
            <consortium name="RefSeq"/>
        </authorList>
    </citation>
    <scope>IDENTIFICATION</scope>
    <source>
        <tissue evidence="3">Whole body</tissue>
    </source>
</reference>